<dbReference type="Proteomes" id="UP000286045">
    <property type="component" value="Unassembled WGS sequence"/>
</dbReference>
<protein>
    <submittedName>
        <fullName evidence="2">Uncharacterized protein</fullName>
    </submittedName>
</protein>
<gene>
    <name evidence="2" type="ORF">EKO27_g7380</name>
</gene>
<proteinExistence type="predicted"/>
<feature type="transmembrane region" description="Helical" evidence="1">
    <location>
        <begin position="596"/>
        <end position="621"/>
    </location>
</feature>
<dbReference type="InterPro" id="IPR021840">
    <property type="entry name" value="DUF3433"/>
</dbReference>
<evidence type="ECO:0000313" key="3">
    <source>
        <dbReference type="Proteomes" id="UP000286045"/>
    </source>
</evidence>
<sequence length="1325" mass="146818">MSGIIAFTCILEILIITLHAISTRNTGLVDDDDSDGLIVISKFLPTLLAVIYVLLLAILLDDVKRTEPFAHLALPSGAPANISMTWIADAWWNTLLSSLPNRSKKTDWTLLCATLVSMLGSLVVSPLSSTLILSQDVVFTRPTQFSQIDITPDLPLQVNPQSTTYFRTISNILQNVTTSAWLTDKYVVLPFWPAEMGHAPLGPIIPNRGHTWVANTTVFSTDLDCEDLELNSIKTIPIPFGHEEIIDLSSQSGCMAELRIKDWSGFSLRGGMIWATIDNKTIGLGQNDTTFPALQDTMTTNICPQNELFIATTPLVNYTLPDFQLFGISCRASYYMGNTLATVSLGEGRSVVTIDEPQYLSTRRPIPNEVLNLPSFDEVFFNSNWTVHLGVEGLSWDFYPAAYGPANILSALYDFSPRRIIGDKSSTANMHRIQHRFLAEIFRDTFAQSSNHAPVSVSGNSITSVRRLVVVPAIAIALEVVIGVQLILLALILTSTRIIRRPLGLKTDPASVISLARLVANDTEGLQRVKNLYNETTKELGNKLSNEYYKLVDDEIRLSSNNTTSTSPINTTRLRDNSWLPRSRDKHRRAVHSDRIFSLWALVTLSILLTGILIALAILYWRNNTYGLYQTPFVYSIKVSVKGLDLGSVNPASIITTLTAVIVGLWWSSIDTTLRRVQPFLALAKEPTIGSKGVCVSYRSSYLLWAAYRGAKRKHWVMALVCTGAFLAQIFTIAMSSLWSLESGTINSSFRIPRKLQLRHVPRVSAEPADELILFSELVGLGEIFNLLRSMRTSWIYGAAIQLSLGGSKPPWSSNGWSFVPSDLSLIPRGKLQNVGNRTAFSDAPAVVVLETQAIRARLECSPYGFISNISTWATRWDLTDGETWDLPESPDLISYGYELGLFGLQNTGFFVNKSSADFTTIFANSNRLQCCENITDGQLGPGSVGYWSPNTGSNNFTVKWIHGYPVEGYQVLDPYNLGYYAHLMWADEPQMAALNCMPVVETANASVTVDAEDGRIIEFDILDIPRLDEFAWIENFVPHQRGPITGAVNVTISHGILFLNSLLRAADISRIPSSDPGLNVDLMSYSMLSLVGNNHRALLDPVTLERTAKETFTVLFQHFANYKVSLDRGGYVYQSLTEELGDIGPSLLPNNTPPPSPPNLPKYIDLQISHPVELLRVSTPAIWVCLVILAYLLPTCVAIAIASREYNKLLPKNINSIADVVVLVAGSERLLSLARENSTEDSKHNPISTATLGWFRDDCGELRLGIEHPDMSELELDSLLEYVMDGDAEEKSSENIGTRIKKSAVTKWVQSFRLRYKGRGKRQN</sequence>
<evidence type="ECO:0000256" key="1">
    <source>
        <dbReference type="SAM" id="Phobius"/>
    </source>
</evidence>
<feature type="transmembrane region" description="Helical" evidence="1">
    <location>
        <begin position="468"/>
        <end position="493"/>
    </location>
</feature>
<dbReference type="PANTHER" id="PTHR37544">
    <property type="entry name" value="SPRAY-RELATED"/>
    <property type="match status" value="1"/>
</dbReference>
<organism evidence="2 3">
    <name type="scientific">Xylaria grammica</name>
    <dbReference type="NCBI Taxonomy" id="363999"/>
    <lineage>
        <taxon>Eukaryota</taxon>
        <taxon>Fungi</taxon>
        <taxon>Dikarya</taxon>
        <taxon>Ascomycota</taxon>
        <taxon>Pezizomycotina</taxon>
        <taxon>Sordariomycetes</taxon>
        <taxon>Xylariomycetidae</taxon>
        <taxon>Xylariales</taxon>
        <taxon>Xylariaceae</taxon>
        <taxon>Xylaria</taxon>
    </lineage>
</organism>
<feature type="transmembrane region" description="Helical" evidence="1">
    <location>
        <begin position="649"/>
        <end position="667"/>
    </location>
</feature>
<keyword evidence="1" id="KW-0472">Membrane</keyword>
<accession>A0A439D025</accession>
<keyword evidence="1" id="KW-0812">Transmembrane</keyword>
<dbReference type="EMBL" id="RYZI01000241">
    <property type="protein sequence ID" value="RWA07716.1"/>
    <property type="molecule type" value="Genomic_DNA"/>
</dbReference>
<reference evidence="2 3" key="1">
    <citation type="submission" date="2018-12" db="EMBL/GenBank/DDBJ databases">
        <title>Draft genome sequence of Xylaria grammica IHI A82.</title>
        <authorList>
            <person name="Buettner E."/>
            <person name="Kellner H."/>
        </authorList>
    </citation>
    <scope>NUCLEOTIDE SEQUENCE [LARGE SCALE GENOMIC DNA]</scope>
    <source>
        <strain evidence="2 3">IHI A82</strain>
    </source>
</reference>
<dbReference type="Pfam" id="PF11915">
    <property type="entry name" value="DUF3433"/>
    <property type="match status" value="2"/>
</dbReference>
<evidence type="ECO:0000313" key="2">
    <source>
        <dbReference type="EMBL" id="RWA07716.1"/>
    </source>
</evidence>
<feature type="transmembrane region" description="Helical" evidence="1">
    <location>
        <begin position="108"/>
        <end position="133"/>
    </location>
</feature>
<feature type="transmembrane region" description="Helical" evidence="1">
    <location>
        <begin position="36"/>
        <end position="60"/>
    </location>
</feature>
<comment type="caution">
    <text evidence="2">The sequence shown here is derived from an EMBL/GenBank/DDBJ whole genome shotgun (WGS) entry which is preliminary data.</text>
</comment>
<keyword evidence="3" id="KW-1185">Reference proteome</keyword>
<keyword evidence="1" id="KW-1133">Transmembrane helix</keyword>
<dbReference type="PANTHER" id="PTHR37544:SF3">
    <property type="entry name" value="SPRAY"/>
    <property type="match status" value="1"/>
</dbReference>
<feature type="transmembrane region" description="Helical" evidence="1">
    <location>
        <begin position="1182"/>
        <end position="1203"/>
    </location>
</feature>
<name>A0A439D025_9PEZI</name>
<feature type="transmembrane region" description="Helical" evidence="1">
    <location>
        <begin position="716"/>
        <end position="739"/>
    </location>
</feature>